<keyword evidence="1" id="KW-0472">Membrane</keyword>
<sequence>MKSSYKILIGGLLIFCTITLATSSLHYDADGADNYGFPFNFYNKVSGYNLATSEGNTTTDFNPGALFGDVVFAFLGSWLIFKLINKFYKKGNV</sequence>
<evidence type="ECO:0000256" key="1">
    <source>
        <dbReference type="SAM" id="Phobius"/>
    </source>
</evidence>
<proteinExistence type="predicted"/>
<protein>
    <submittedName>
        <fullName evidence="3">Uncharacterized protein</fullName>
    </submittedName>
</protein>
<reference evidence="3 4" key="1">
    <citation type="submission" date="2024-12" db="EMBL/GenBank/DDBJ databases">
        <authorList>
            <person name="Hu S."/>
        </authorList>
    </citation>
    <scope>NUCLEOTIDE SEQUENCE [LARGE SCALE GENOMIC DNA]</scope>
    <source>
        <strain evidence="3 4">THG-T11</strain>
    </source>
</reference>
<feature type="transmembrane region" description="Helical" evidence="1">
    <location>
        <begin position="65"/>
        <end position="84"/>
    </location>
</feature>
<keyword evidence="1" id="KW-0812">Transmembrane</keyword>
<name>A0ABW9J5D6_9SPHI</name>
<dbReference type="RefSeq" id="WP_138722856.1">
    <property type="nucleotide sequence ID" value="NZ_SSHJ02000006.1"/>
</dbReference>
<gene>
    <name evidence="3" type="ORF">E6A44_009105</name>
</gene>
<keyword evidence="2" id="KW-0732">Signal</keyword>
<evidence type="ECO:0000256" key="2">
    <source>
        <dbReference type="SAM" id="SignalP"/>
    </source>
</evidence>
<comment type="caution">
    <text evidence="3">The sequence shown here is derived from an EMBL/GenBank/DDBJ whole genome shotgun (WGS) entry which is preliminary data.</text>
</comment>
<accession>A0ABW9J5D6</accession>
<feature type="signal peptide" evidence="2">
    <location>
        <begin position="1"/>
        <end position="21"/>
    </location>
</feature>
<organism evidence="3 4">
    <name type="scientific">Pedobacter ureilyticus</name>
    <dbReference type="NCBI Taxonomy" id="1393051"/>
    <lineage>
        <taxon>Bacteria</taxon>
        <taxon>Pseudomonadati</taxon>
        <taxon>Bacteroidota</taxon>
        <taxon>Sphingobacteriia</taxon>
        <taxon>Sphingobacteriales</taxon>
        <taxon>Sphingobacteriaceae</taxon>
        <taxon>Pedobacter</taxon>
    </lineage>
</organism>
<dbReference type="Proteomes" id="UP001517247">
    <property type="component" value="Unassembled WGS sequence"/>
</dbReference>
<evidence type="ECO:0000313" key="3">
    <source>
        <dbReference type="EMBL" id="MFN0255729.1"/>
    </source>
</evidence>
<keyword evidence="4" id="KW-1185">Reference proteome</keyword>
<dbReference type="EMBL" id="SSHJ02000006">
    <property type="protein sequence ID" value="MFN0255729.1"/>
    <property type="molecule type" value="Genomic_DNA"/>
</dbReference>
<evidence type="ECO:0000313" key="4">
    <source>
        <dbReference type="Proteomes" id="UP001517247"/>
    </source>
</evidence>
<keyword evidence="1" id="KW-1133">Transmembrane helix</keyword>
<feature type="chain" id="PRO_5046245715" evidence="2">
    <location>
        <begin position="22"/>
        <end position="93"/>
    </location>
</feature>